<evidence type="ECO:0000256" key="1">
    <source>
        <dbReference type="ARBA" id="ARBA00022801"/>
    </source>
</evidence>
<dbReference type="EC" id="3.2.1.172" evidence="3"/>
<evidence type="ECO:0000313" key="3">
    <source>
        <dbReference type="EMBL" id="MBB4682866.1"/>
    </source>
</evidence>
<accession>A0A840IKN4</accession>
<keyword evidence="3" id="KW-0326">Glycosidase</keyword>
<dbReference type="InterPro" id="IPR010905">
    <property type="entry name" value="Glyco_hydro_88"/>
</dbReference>
<dbReference type="Pfam" id="PF07470">
    <property type="entry name" value="Glyco_hydro_88"/>
    <property type="match status" value="1"/>
</dbReference>
<dbReference type="InterPro" id="IPR008928">
    <property type="entry name" value="6-hairpin_glycosidase_sf"/>
</dbReference>
<dbReference type="GO" id="GO:0005975">
    <property type="term" value="P:carbohydrate metabolic process"/>
    <property type="evidence" value="ECO:0007669"/>
    <property type="project" value="InterPro"/>
</dbReference>
<gene>
    <name evidence="3" type="ORF">BJY18_000351</name>
</gene>
<dbReference type="InterPro" id="IPR012341">
    <property type="entry name" value="6hp_glycosidase-like_sf"/>
</dbReference>
<name>A0A840IKN4_9PSEU</name>
<dbReference type="PANTHER" id="PTHR33886">
    <property type="entry name" value="UNSATURATED RHAMNOGALACTURONAN HYDROLASE (EUROFUNG)"/>
    <property type="match status" value="1"/>
</dbReference>
<dbReference type="Gene3D" id="1.50.10.10">
    <property type="match status" value="1"/>
</dbReference>
<feature type="signal peptide" evidence="2">
    <location>
        <begin position="1"/>
        <end position="28"/>
    </location>
</feature>
<keyword evidence="4" id="KW-1185">Reference proteome</keyword>
<feature type="chain" id="PRO_5032878961" evidence="2">
    <location>
        <begin position="29"/>
        <end position="382"/>
    </location>
</feature>
<dbReference type="GO" id="GO:0102211">
    <property type="term" value="F:unsaturated rhamnogalacturonyl hydrolase activity"/>
    <property type="evidence" value="ECO:0007669"/>
    <property type="project" value="UniProtKB-EC"/>
</dbReference>
<organism evidence="3 4">
    <name type="scientific">Amycolatopsis jiangsuensis</name>
    <dbReference type="NCBI Taxonomy" id="1181879"/>
    <lineage>
        <taxon>Bacteria</taxon>
        <taxon>Bacillati</taxon>
        <taxon>Actinomycetota</taxon>
        <taxon>Actinomycetes</taxon>
        <taxon>Pseudonocardiales</taxon>
        <taxon>Pseudonocardiaceae</taxon>
        <taxon>Amycolatopsis</taxon>
    </lineage>
</organism>
<dbReference type="RefSeq" id="WP_184777055.1">
    <property type="nucleotide sequence ID" value="NZ_JACHMG010000001.1"/>
</dbReference>
<evidence type="ECO:0000256" key="2">
    <source>
        <dbReference type="SAM" id="SignalP"/>
    </source>
</evidence>
<keyword evidence="2" id="KW-0732">Signal</keyword>
<dbReference type="InterPro" id="IPR052043">
    <property type="entry name" value="PolySaccharide_Degr_Enz"/>
</dbReference>
<reference evidence="3 4" key="1">
    <citation type="submission" date="2020-08" db="EMBL/GenBank/DDBJ databases">
        <title>Sequencing the genomes of 1000 actinobacteria strains.</title>
        <authorList>
            <person name="Klenk H.-P."/>
        </authorList>
    </citation>
    <scope>NUCLEOTIDE SEQUENCE [LARGE SCALE GENOMIC DNA]</scope>
    <source>
        <strain evidence="3 4">DSM 45859</strain>
    </source>
</reference>
<dbReference type="Proteomes" id="UP000581769">
    <property type="component" value="Unassembled WGS sequence"/>
</dbReference>
<dbReference type="EMBL" id="JACHMG010000001">
    <property type="protein sequence ID" value="MBB4682866.1"/>
    <property type="molecule type" value="Genomic_DNA"/>
</dbReference>
<dbReference type="AlphaFoldDB" id="A0A840IKN4"/>
<dbReference type="PANTHER" id="PTHR33886:SF8">
    <property type="entry name" value="UNSATURATED RHAMNOGALACTURONAN HYDROLASE (EUROFUNG)"/>
    <property type="match status" value="1"/>
</dbReference>
<proteinExistence type="predicted"/>
<evidence type="ECO:0000313" key="4">
    <source>
        <dbReference type="Proteomes" id="UP000581769"/>
    </source>
</evidence>
<keyword evidence="1 3" id="KW-0378">Hydrolase</keyword>
<sequence>MRIRTVPRILCAVLVMLGLMSPAVPALAAERTDLSRAVADSTMAAHPAEKLGLGYPDALVLLGMYRLYQRTGEHRYLDYLKAWGTAKVHTDGSTGEAYDSLDSMLVGNVFLVLGKETGDERYHLAAQRIHDRLESYPKTTDGGFIHNTSLTGQLWADGVFMLTPFLASYASATGDPASATEAAKQLNIYFGHLRNPNGLLYHAYDEKRAQKWADPKTGNSPEVWCRAVGWFGAATVDVLDALPQTSPDRGKLIDIVRSLSAGYRKWQDPATGRWFQLPTRPDLEGNWTETSCSSLFTYTVSRAIQRGYVGSDYQPMVDDGYAGVRDRVSVADDGSTRITTIGVGTNVGDAPFYLARPRATNDFHGIGAFLYLSEQVTGTTPR</sequence>
<comment type="caution">
    <text evidence="3">The sequence shown here is derived from an EMBL/GenBank/DDBJ whole genome shotgun (WGS) entry which is preliminary data.</text>
</comment>
<dbReference type="SUPFAM" id="SSF48208">
    <property type="entry name" value="Six-hairpin glycosidases"/>
    <property type="match status" value="1"/>
</dbReference>
<protein>
    <submittedName>
        <fullName evidence="3">Unsaturated rhamnogalacturonyl hydrolase</fullName>
        <ecNumber evidence="3">3.2.1.172</ecNumber>
    </submittedName>
</protein>